<evidence type="ECO:0000313" key="2">
    <source>
        <dbReference type="Proteomes" id="UP001054945"/>
    </source>
</evidence>
<feature type="non-terminal residue" evidence="1">
    <location>
        <position position="1"/>
    </location>
</feature>
<evidence type="ECO:0000313" key="1">
    <source>
        <dbReference type="EMBL" id="GIX69827.1"/>
    </source>
</evidence>
<gene>
    <name evidence="1" type="ORF">CEXT_57341</name>
</gene>
<keyword evidence="2" id="KW-1185">Reference proteome</keyword>
<name>A0AAV4MCD1_CAEEX</name>
<organism evidence="1 2">
    <name type="scientific">Caerostris extrusa</name>
    <name type="common">Bark spider</name>
    <name type="synonym">Caerostris bankana</name>
    <dbReference type="NCBI Taxonomy" id="172846"/>
    <lineage>
        <taxon>Eukaryota</taxon>
        <taxon>Metazoa</taxon>
        <taxon>Ecdysozoa</taxon>
        <taxon>Arthropoda</taxon>
        <taxon>Chelicerata</taxon>
        <taxon>Arachnida</taxon>
        <taxon>Araneae</taxon>
        <taxon>Araneomorphae</taxon>
        <taxon>Entelegynae</taxon>
        <taxon>Araneoidea</taxon>
        <taxon>Araneidae</taxon>
        <taxon>Caerostris</taxon>
    </lineage>
</organism>
<dbReference type="AlphaFoldDB" id="A0AAV4MCD1"/>
<reference evidence="1 2" key="1">
    <citation type="submission" date="2021-06" db="EMBL/GenBank/DDBJ databases">
        <title>Caerostris extrusa draft genome.</title>
        <authorList>
            <person name="Kono N."/>
            <person name="Arakawa K."/>
        </authorList>
    </citation>
    <scope>NUCLEOTIDE SEQUENCE [LARGE SCALE GENOMIC DNA]</scope>
</reference>
<sequence length="68" mass="7455">SGTLSIRVPAQGAISSTIDQFPEAKRVPLLSYEIDCCVARADWGLWALGAPQRGLTFPVKRGRRYLHG</sequence>
<proteinExistence type="predicted"/>
<dbReference type="Proteomes" id="UP001054945">
    <property type="component" value="Unassembled WGS sequence"/>
</dbReference>
<dbReference type="EMBL" id="BPLR01002089">
    <property type="protein sequence ID" value="GIX69827.1"/>
    <property type="molecule type" value="Genomic_DNA"/>
</dbReference>
<protein>
    <submittedName>
        <fullName evidence="1">Uncharacterized protein</fullName>
    </submittedName>
</protein>
<accession>A0AAV4MCD1</accession>
<comment type="caution">
    <text evidence="1">The sequence shown here is derived from an EMBL/GenBank/DDBJ whole genome shotgun (WGS) entry which is preliminary data.</text>
</comment>